<evidence type="ECO:0000256" key="4">
    <source>
        <dbReference type="SAM" id="SignalP"/>
    </source>
</evidence>
<gene>
    <name evidence="5" type="ORF">ACFP1Z_30010</name>
</gene>
<dbReference type="RefSeq" id="WP_390320859.1">
    <property type="nucleotide sequence ID" value="NZ_JBHSPB010000027.1"/>
</dbReference>
<protein>
    <submittedName>
        <fullName evidence="5">Phospholipase C</fullName>
    </submittedName>
</protein>
<organism evidence="5 6">
    <name type="scientific">Streptomyces gamaensis</name>
    <dbReference type="NCBI Taxonomy" id="1763542"/>
    <lineage>
        <taxon>Bacteria</taxon>
        <taxon>Bacillati</taxon>
        <taxon>Actinomycetota</taxon>
        <taxon>Actinomycetes</taxon>
        <taxon>Kitasatosporales</taxon>
        <taxon>Streptomycetaceae</taxon>
        <taxon>Streptomyces</taxon>
    </lineage>
</organism>
<accession>A0ABW0Z8F5</accession>
<evidence type="ECO:0000313" key="5">
    <source>
        <dbReference type="EMBL" id="MFC5724397.1"/>
    </source>
</evidence>
<feature type="transmembrane region" description="Helical" evidence="3">
    <location>
        <begin position="586"/>
        <end position="604"/>
    </location>
</feature>
<dbReference type="Gene3D" id="3.40.720.10">
    <property type="entry name" value="Alkaline Phosphatase, subunit A"/>
    <property type="match status" value="2"/>
</dbReference>
<dbReference type="PANTHER" id="PTHR31956:SF1">
    <property type="entry name" value="NON-SPECIFIC PHOSPHOLIPASE C1"/>
    <property type="match status" value="1"/>
</dbReference>
<evidence type="ECO:0000313" key="6">
    <source>
        <dbReference type="Proteomes" id="UP001596083"/>
    </source>
</evidence>
<dbReference type="Pfam" id="PF04185">
    <property type="entry name" value="Phosphoesterase"/>
    <property type="match status" value="1"/>
</dbReference>
<dbReference type="Proteomes" id="UP001596083">
    <property type="component" value="Unassembled WGS sequence"/>
</dbReference>
<keyword evidence="4" id="KW-0732">Signal</keyword>
<sequence>MAATRGARKGVRLRQSVVLAAVALAVPLTAAPAPAPAQDTASPVKHLVVVFDENVSFDHYFATYPQAANTDGTRFTGPRASAVRIDNLRTAGLLRRNPNQYAPRRLGPQQAMTCDQNHSYSPEQYAADGGRMDGFVQHTGAGTCSGHLYGEPGLVMDYYDGNTVTALWNYARLYALNDRFFATTYGPSTPGALNLVSGQTHGAVSVDPASGTEHPRPLRRPAASVVASPDAHGVGTVVTDPEPAYDDCSDADHTAKDPLAALGGRTIGDRLNDKGVSWGWFQGGFRPSTPWDGRRGHYARCSGTAHTNVGGARVIDYSPHHEPFQYYASTANPHHLPPRSVAEIGHRGPANHQYDLSDFDAALRAGRLPAVSFLKPPAFQDGHAGYSDPLDEQRFLVEWINRIQSAPQWRDTAVVIAYDDSDGWYDHVWAPPLNGSRDSRRAAGGAPVDAPACRSGPAPAGGYADRCGPGPRLPLLVVSPYARAGTVDHTRTEQTSVLKFIEWNWRTARIGDASFDARAGSLLGMFDFAHPDRRRVLLGADGSVKSVGPITRVAPARTRIAVGASGPRSAVPAASSAGEGGPGGRALVTAGVLAAAGAGAVVVLRRRAARGREGG</sequence>
<name>A0ABW0Z8F5_9ACTN</name>
<evidence type="ECO:0000256" key="2">
    <source>
        <dbReference type="ARBA" id="ARBA00023026"/>
    </source>
</evidence>
<keyword evidence="3" id="KW-1133">Transmembrane helix</keyword>
<dbReference type="InterPro" id="IPR007312">
    <property type="entry name" value="Phosphoesterase"/>
</dbReference>
<keyword evidence="6" id="KW-1185">Reference proteome</keyword>
<keyword evidence="2" id="KW-0843">Virulence</keyword>
<dbReference type="CDD" id="cd16013">
    <property type="entry name" value="AcpA"/>
    <property type="match status" value="1"/>
</dbReference>
<dbReference type="PANTHER" id="PTHR31956">
    <property type="entry name" value="NON-SPECIFIC PHOSPHOLIPASE C4-RELATED"/>
    <property type="match status" value="1"/>
</dbReference>
<proteinExistence type="predicted"/>
<evidence type="ECO:0000256" key="3">
    <source>
        <dbReference type="SAM" id="Phobius"/>
    </source>
</evidence>
<keyword evidence="1" id="KW-0378">Hydrolase</keyword>
<feature type="signal peptide" evidence="4">
    <location>
        <begin position="1"/>
        <end position="30"/>
    </location>
</feature>
<keyword evidence="3" id="KW-0812">Transmembrane</keyword>
<dbReference type="InterPro" id="IPR017850">
    <property type="entry name" value="Alkaline_phosphatase_core_sf"/>
</dbReference>
<evidence type="ECO:0000256" key="1">
    <source>
        <dbReference type="ARBA" id="ARBA00022801"/>
    </source>
</evidence>
<keyword evidence="3" id="KW-0472">Membrane</keyword>
<feature type="chain" id="PRO_5047343320" evidence="4">
    <location>
        <begin position="31"/>
        <end position="615"/>
    </location>
</feature>
<reference evidence="6" key="1">
    <citation type="journal article" date="2019" name="Int. J. Syst. Evol. Microbiol.">
        <title>The Global Catalogue of Microorganisms (GCM) 10K type strain sequencing project: providing services to taxonomists for standard genome sequencing and annotation.</title>
        <authorList>
            <consortium name="The Broad Institute Genomics Platform"/>
            <consortium name="The Broad Institute Genome Sequencing Center for Infectious Disease"/>
            <person name="Wu L."/>
            <person name="Ma J."/>
        </authorList>
    </citation>
    <scope>NUCLEOTIDE SEQUENCE [LARGE SCALE GENOMIC DNA]</scope>
    <source>
        <strain evidence="6">CGMCC 4.7304</strain>
    </source>
</reference>
<dbReference type="EMBL" id="JBHSPB010000027">
    <property type="protein sequence ID" value="MFC5724397.1"/>
    <property type="molecule type" value="Genomic_DNA"/>
</dbReference>
<comment type="caution">
    <text evidence="5">The sequence shown here is derived from an EMBL/GenBank/DDBJ whole genome shotgun (WGS) entry which is preliminary data.</text>
</comment>